<dbReference type="RefSeq" id="WP_002441972.1">
    <property type="nucleotide sequence ID" value="NZ_BEZU01000010.1"/>
</dbReference>
<dbReference type="SUPFAM" id="SSF143120">
    <property type="entry name" value="YefM-like"/>
    <property type="match status" value="1"/>
</dbReference>
<dbReference type="PANTHER" id="PTHR33713:SF6">
    <property type="entry name" value="ANTITOXIN YEFM"/>
    <property type="match status" value="1"/>
</dbReference>
<organism evidence="3">
    <name type="scientific">Staphylococcus epidermidis</name>
    <dbReference type="NCBI Taxonomy" id="1282"/>
    <lineage>
        <taxon>Bacteria</taxon>
        <taxon>Bacillati</taxon>
        <taxon>Bacillota</taxon>
        <taxon>Bacilli</taxon>
        <taxon>Bacillales</taxon>
        <taxon>Staphylococcaceae</taxon>
        <taxon>Staphylococcus</taxon>
    </lineage>
</organism>
<accession>A0A8B5RUG0</accession>
<keyword evidence="3" id="KW-0614">Plasmid</keyword>
<dbReference type="InterPro" id="IPR006442">
    <property type="entry name" value="Antitoxin_Phd/YefM"/>
</dbReference>
<dbReference type="Pfam" id="PF02604">
    <property type="entry name" value="PhdYeFM_antitox"/>
    <property type="match status" value="1"/>
</dbReference>
<dbReference type="EMBL" id="MW364978">
    <property type="protein sequence ID" value="QRX38742.1"/>
    <property type="molecule type" value="Genomic_DNA"/>
</dbReference>
<dbReference type="Gene3D" id="3.40.1620.10">
    <property type="entry name" value="YefM-like domain"/>
    <property type="match status" value="1"/>
</dbReference>
<evidence type="ECO:0000313" key="3">
    <source>
        <dbReference type="EMBL" id="QRX38742.1"/>
    </source>
</evidence>
<dbReference type="PANTHER" id="PTHR33713">
    <property type="entry name" value="ANTITOXIN YAFN-RELATED"/>
    <property type="match status" value="1"/>
</dbReference>
<evidence type="ECO:0000256" key="2">
    <source>
        <dbReference type="RuleBase" id="RU362080"/>
    </source>
</evidence>
<sequence>MKSKTPTEARKDFYQLLKRVNNDHEPVYIEGKYDESNAVIIGMEDWRSINETIYLEATGTMDKVREREHDNSGYTNIDDIDWARL</sequence>
<dbReference type="InterPro" id="IPR036165">
    <property type="entry name" value="YefM-like_sf"/>
</dbReference>
<comment type="function">
    <text evidence="2">Antitoxin component of a type II toxin-antitoxin (TA) system.</text>
</comment>
<evidence type="ECO:0000256" key="1">
    <source>
        <dbReference type="ARBA" id="ARBA00009981"/>
    </source>
</evidence>
<protein>
    <recommendedName>
        <fullName evidence="2">Antitoxin</fullName>
    </recommendedName>
</protein>
<name>A0A8B5RUG0_STAEP</name>
<proteinExistence type="inferred from homology"/>
<dbReference type="InterPro" id="IPR051405">
    <property type="entry name" value="phD/YefM_antitoxin"/>
</dbReference>
<comment type="similarity">
    <text evidence="1 2">Belongs to the phD/YefM antitoxin family.</text>
</comment>
<reference evidence="3" key="1">
    <citation type="journal article" date="2021" name="MSphere">
        <title>Staphylococcus epidermidis Phages Transduce Antimicrobial Resistance Plasmids and Mobilize Chromosomal Islands.</title>
        <authorList>
            <person name="Fiaarov L."/>
            <person name="Botka T."/>
            <person name="Du X."/>
            <person name="MaalaHov I."/>
            <person name="B P."/>
            <person name="Pantucek R."/>
            <person name="Benea M."/>
            <person name="Roudnick P."/>
            <person name="Winstel V."/>
            <person name="Larsen J."/>
            <person name="Rosenstein R."/>
            <person name="Peschel A."/>
            <person name="DoakaY J."/>
        </authorList>
    </citation>
    <scope>NUCLEOTIDE SEQUENCE</scope>
    <source>
        <strain evidence="3">SE456</strain>
    </source>
</reference>
<geneLocation type="plasmid" evidence="3">
    <name>pSE456_1</name>
</geneLocation>
<dbReference type="AlphaFoldDB" id="A0A8B5RUG0"/>